<dbReference type="Pfam" id="PF13400">
    <property type="entry name" value="Tad"/>
    <property type="match status" value="1"/>
</dbReference>
<dbReference type="EMBL" id="LAXJ01000018">
    <property type="protein sequence ID" value="KRS11612.1"/>
    <property type="molecule type" value="Genomic_DNA"/>
</dbReference>
<feature type="transmembrane region" description="Helical" evidence="1">
    <location>
        <begin position="15"/>
        <end position="36"/>
    </location>
</feature>
<evidence type="ECO:0000313" key="3">
    <source>
        <dbReference type="EMBL" id="KRS11612.1"/>
    </source>
</evidence>
<protein>
    <recommendedName>
        <fullName evidence="2">Putative Flp pilus-assembly TadG-like N-terminal domain-containing protein</fullName>
    </recommendedName>
</protein>
<keyword evidence="1" id="KW-1133">Transmembrane helix</keyword>
<name>A0A0T5NS20_9RHOB</name>
<evidence type="ECO:0000256" key="1">
    <source>
        <dbReference type="SAM" id="Phobius"/>
    </source>
</evidence>
<comment type="caution">
    <text evidence="3">The sequence shown here is derived from an EMBL/GenBank/DDBJ whole genome shotgun (WGS) entry which is preliminary data.</text>
</comment>
<dbReference type="STRING" id="1641875.XM53_15145"/>
<dbReference type="SUPFAM" id="SSF53300">
    <property type="entry name" value="vWA-like"/>
    <property type="match status" value="1"/>
</dbReference>
<dbReference type="InterPro" id="IPR036465">
    <property type="entry name" value="vWFA_dom_sf"/>
</dbReference>
<accession>A0A0T5NS20</accession>
<feature type="domain" description="Putative Flp pilus-assembly TadG-like N-terminal" evidence="2">
    <location>
        <begin position="15"/>
        <end position="61"/>
    </location>
</feature>
<dbReference type="PATRIC" id="fig|1641875.4.peg.839"/>
<reference evidence="3 4" key="1">
    <citation type="submission" date="2015-04" db="EMBL/GenBank/DDBJ databases">
        <title>The draft genome sequence of Roseovarius sp.R12b.</title>
        <authorList>
            <person name="Li G."/>
            <person name="Lai Q."/>
            <person name="Shao Z."/>
            <person name="Yan P."/>
        </authorList>
    </citation>
    <scope>NUCLEOTIDE SEQUENCE [LARGE SCALE GENOMIC DNA]</scope>
    <source>
        <strain evidence="3 4">R12B</strain>
    </source>
</reference>
<keyword evidence="1" id="KW-0812">Transmembrane</keyword>
<dbReference type="Gene3D" id="3.40.50.410">
    <property type="entry name" value="von Willebrand factor, type A domain"/>
    <property type="match status" value="1"/>
</dbReference>
<proteinExistence type="predicted"/>
<dbReference type="AlphaFoldDB" id="A0A0T5NS20"/>
<keyword evidence="4" id="KW-1185">Reference proteome</keyword>
<sequence>MARRRVSNFRRDEDGSMIILTLFIFMFMLVMAGLGIDTMRHEMHRAHLQATLDSAVLAGAGASSEDEAKHVVEDYFAKSGMAQYLKMINEDDITMTLNTSKVTASADFDMDTYLMKLSGVEQLSATVQSTAEMRIPKLEVVLVLDVSGSMDDNGKIGNLKTAAKSFVTKILGNSVEGSTVISIVPFSTSVTPTDGIFDVLAVGEDHSWSNCLYLEENDYSHPSLATGSSSNSSGQNLKQAVYTSMYGGFDDLDSEWRSCYTDEYFQIMPYSFSVADLHAKIDGLEAAGNTSTDQGIKYGSALLHPDWREVSAALIANGEIDASLTNVPADYDQPETLKVMIVMGDGQNTTTYFFDKSNPEFRGAHSDLHEVKYENMTFEYAFQNRNKDRHYDHPWYEQMCSKGGWECIYSGDGIERSAYFLEDPDPTNRHGDYEREAFYNVESGTWHTAAEFNGFKDSIPGFISSNDLSWEVAWGLMSPYYYGQITGNWEPWNDYRYSESITGETKNRRMNEVCGAAKRAGSIIYTIGFEISEGGVAETALKGCASSDAHYYRVEGLDITDAFGSIAGNMQALRLTQ</sequence>
<dbReference type="InterPro" id="IPR028087">
    <property type="entry name" value="Tad_N"/>
</dbReference>
<evidence type="ECO:0000313" key="4">
    <source>
        <dbReference type="Proteomes" id="UP000051295"/>
    </source>
</evidence>
<keyword evidence="1" id="KW-0472">Membrane</keyword>
<dbReference type="Proteomes" id="UP000051295">
    <property type="component" value="Unassembled WGS sequence"/>
</dbReference>
<evidence type="ECO:0000259" key="2">
    <source>
        <dbReference type="Pfam" id="PF13400"/>
    </source>
</evidence>
<gene>
    <name evidence="3" type="ORF">XM53_15145</name>
</gene>
<organism evidence="3 4">
    <name type="scientific">Roseovarius atlanticus</name>
    <dbReference type="NCBI Taxonomy" id="1641875"/>
    <lineage>
        <taxon>Bacteria</taxon>
        <taxon>Pseudomonadati</taxon>
        <taxon>Pseudomonadota</taxon>
        <taxon>Alphaproteobacteria</taxon>
        <taxon>Rhodobacterales</taxon>
        <taxon>Roseobacteraceae</taxon>
        <taxon>Roseovarius</taxon>
    </lineage>
</organism>